<dbReference type="EMBL" id="JACORU010000014">
    <property type="protein sequence ID" value="MBC5768048.1"/>
    <property type="molecule type" value="Genomic_DNA"/>
</dbReference>
<sequence length="496" mass="55950">MDDHRLLFGDIHNHNAHGYGVGSIERSLDIARTHLDFFAFTGHSSWHDMPAMEGGRERHWIDGFKRLKDTWPRVQQVIADGNRDNAFCAFLGFEWHSSHWGDQCVVFPGDHRPLHYTSDPHELRRFCRDENALMIPHHLAYPSGHRGVNWDAFCEECTPVVEVYSEHGNGEEDRGPLTYFSHSMGGRQTSNTAAAGLANGLRFGFVGSSDDHAGFPGAYGEGLMAAWVKDFTREGIFEAIRARRTYALTGDRIEVDFRVDGAPMGSTIEAGAQVEVAFDVRGRDEIDVVEVIQDGHIVHRAYADERVDAPRAFDSPVQLRLEWGWGPWGALALDRVCDWAMRVEVTHGRLLRHFPCLQSMPYDEQRRHRFTPEGDRALAIRSYSARQGAYRENPNQSVVLEVAASVDTVLQLTLTEPSPQHTSSRMADLFKGSHNLFTGGFPKEGYQWHRLVPLAASSLAGRVTLAVPPRRSHVYLRVKQKNGQLAWASPVFINYR</sequence>
<proteinExistence type="predicted"/>
<dbReference type="AlphaFoldDB" id="A0A923MCW2"/>
<protein>
    <submittedName>
        <fullName evidence="1">DUF3604 domain-containing protein</fullName>
    </submittedName>
</protein>
<dbReference type="Gene3D" id="3.20.20.140">
    <property type="entry name" value="Metal-dependent hydrolases"/>
    <property type="match status" value="1"/>
</dbReference>
<gene>
    <name evidence="1" type="ORF">H8R02_26525</name>
</gene>
<dbReference type="RefSeq" id="WP_187084536.1">
    <property type="nucleotide sequence ID" value="NZ_JACORU010000014.1"/>
</dbReference>
<evidence type="ECO:0000313" key="1">
    <source>
        <dbReference type="EMBL" id="MBC5768048.1"/>
    </source>
</evidence>
<dbReference type="Proteomes" id="UP000596827">
    <property type="component" value="Unassembled WGS sequence"/>
</dbReference>
<comment type="caution">
    <text evidence="1">The sequence shown here is derived from an EMBL/GenBank/DDBJ whole genome shotgun (WGS) entry which is preliminary data.</text>
</comment>
<dbReference type="SUPFAM" id="SSF89550">
    <property type="entry name" value="PHP domain-like"/>
    <property type="match status" value="1"/>
</dbReference>
<organism evidence="1 2">
    <name type="scientific">Ramlibacter albus</name>
    <dbReference type="NCBI Taxonomy" id="2079448"/>
    <lineage>
        <taxon>Bacteria</taxon>
        <taxon>Pseudomonadati</taxon>
        <taxon>Pseudomonadota</taxon>
        <taxon>Betaproteobacteria</taxon>
        <taxon>Burkholderiales</taxon>
        <taxon>Comamonadaceae</taxon>
        <taxon>Ramlibacter</taxon>
    </lineage>
</organism>
<dbReference type="InterPro" id="IPR022028">
    <property type="entry name" value="DUF3604"/>
</dbReference>
<accession>A0A923MCW2</accession>
<keyword evidence="2" id="KW-1185">Reference proteome</keyword>
<dbReference type="InterPro" id="IPR016195">
    <property type="entry name" value="Pol/histidinol_Pase-like"/>
</dbReference>
<name>A0A923MCW2_9BURK</name>
<dbReference type="Pfam" id="PF12228">
    <property type="entry name" value="DUF3604"/>
    <property type="match status" value="1"/>
</dbReference>
<evidence type="ECO:0000313" key="2">
    <source>
        <dbReference type="Proteomes" id="UP000596827"/>
    </source>
</evidence>
<reference evidence="1" key="1">
    <citation type="submission" date="2020-08" db="EMBL/GenBank/DDBJ databases">
        <title>Ramlibacter sp. GTP1 16S ribosomal RNA gene genome sequencing and assembly.</title>
        <authorList>
            <person name="Kang M."/>
        </authorList>
    </citation>
    <scope>NUCLEOTIDE SEQUENCE</scope>
    <source>
        <strain evidence="1">GTP1</strain>
    </source>
</reference>